<feature type="chain" id="PRO_5020720658" description="Fibronectin type-III domain-containing protein" evidence="1">
    <location>
        <begin position="20"/>
        <end position="361"/>
    </location>
</feature>
<accession>A0A4S8H7F9</accession>
<dbReference type="Gene3D" id="2.60.40.10">
    <property type="entry name" value="Immunoglobulins"/>
    <property type="match status" value="1"/>
</dbReference>
<reference evidence="2 3" key="1">
    <citation type="submission" date="2019-04" db="EMBL/GenBank/DDBJ databases">
        <title>Niastella caeni sp. nov., isolated from activated sludge.</title>
        <authorList>
            <person name="Sheng M."/>
        </authorList>
    </citation>
    <scope>NUCLEOTIDE SEQUENCE [LARGE SCALE GENOMIC DNA]</scope>
    <source>
        <strain evidence="2 3">HX-2-15</strain>
    </source>
</reference>
<gene>
    <name evidence="2" type="ORF">FAM09_29705</name>
</gene>
<feature type="signal peptide" evidence="1">
    <location>
        <begin position="1"/>
        <end position="19"/>
    </location>
</feature>
<dbReference type="AlphaFoldDB" id="A0A4S8H7F9"/>
<evidence type="ECO:0000256" key="1">
    <source>
        <dbReference type="SAM" id="SignalP"/>
    </source>
</evidence>
<name>A0A4S8H7F9_9BACT</name>
<dbReference type="RefSeq" id="WP_136580810.1">
    <property type="nucleotide sequence ID" value="NZ_STFF01000015.1"/>
</dbReference>
<evidence type="ECO:0008006" key="4">
    <source>
        <dbReference type="Google" id="ProtNLM"/>
    </source>
</evidence>
<keyword evidence="3" id="KW-1185">Reference proteome</keyword>
<dbReference type="OrthoDB" id="9809727at2"/>
<evidence type="ECO:0000313" key="2">
    <source>
        <dbReference type="EMBL" id="THU30778.1"/>
    </source>
</evidence>
<evidence type="ECO:0000313" key="3">
    <source>
        <dbReference type="Proteomes" id="UP000306918"/>
    </source>
</evidence>
<dbReference type="EMBL" id="STFF01000015">
    <property type="protein sequence ID" value="THU30778.1"/>
    <property type="molecule type" value="Genomic_DNA"/>
</dbReference>
<dbReference type="Proteomes" id="UP000306918">
    <property type="component" value="Unassembled WGS sequence"/>
</dbReference>
<keyword evidence="1" id="KW-0732">Signal</keyword>
<dbReference type="InterPro" id="IPR013783">
    <property type="entry name" value="Ig-like_fold"/>
</dbReference>
<protein>
    <recommendedName>
        <fullName evidence="4">Fibronectin type-III domain-containing protein</fullName>
    </recommendedName>
</protein>
<proteinExistence type="predicted"/>
<organism evidence="2 3">
    <name type="scientific">Niastella caeni</name>
    <dbReference type="NCBI Taxonomy" id="2569763"/>
    <lineage>
        <taxon>Bacteria</taxon>
        <taxon>Pseudomonadati</taxon>
        <taxon>Bacteroidota</taxon>
        <taxon>Chitinophagia</taxon>
        <taxon>Chitinophagales</taxon>
        <taxon>Chitinophagaceae</taxon>
        <taxon>Niastella</taxon>
    </lineage>
</organism>
<comment type="caution">
    <text evidence="2">The sequence shown here is derived from an EMBL/GenBank/DDBJ whole genome shotgun (WGS) entry which is preliminary data.</text>
</comment>
<sequence length="361" mass="39776">MVKKYISLLFVLLPCLMQAQVSCSVTIPPAGMIRKEQLWNLVVVNNTNATLEATIAISLRDAVTGLLILTGGSRTILLGKGVKMITDKDVQPVQYDYGMAGLTGNFLPLGSYIACFTITRNGTKGPETVANECVRININPLSPPLLNTPADRSVLQHPVPQFTWTPPAPVQLFDDLNYDISVAEVLTGQSPAEAILYNTPLYTTSRLKASFQTYPSTWSTLQPGKTYAWQVTARNGLNYAAPTEVWTFSVAKDSAKTATTAVAYVSLSNNNLNGQGVHYITGNNLNLKYYSFDKEHAAVVQLYNAERKLLQEIKQTIVYGDNFLQLNLNRQFRPQQVYTVVITDLQNNTHSASFSISNQAN</sequence>